<dbReference type="OrthoDB" id="3789852at2759"/>
<accession>A0A9P4PT91</accession>
<keyword evidence="2" id="KW-1185">Reference proteome</keyword>
<dbReference type="AlphaFoldDB" id="A0A9P4PT91"/>
<gene>
    <name evidence="1" type="ORF">P171DRAFT_336276</name>
</gene>
<dbReference type="EMBL" id="MU001494">
    <property type="protein sequence ID" value="KAF2449835.1"/>
    <property type="molecule type" value="Genomic_DNA"/>
</dbReference>
<reference evidence="1" key="1">
    <citation type="journal article" date="2020" name="Stud. Mycol.">
        <title>101 Dothideomycetes genomes: a test case for predicting lifestyles and emergence of pathogens.</title>
        <authorList>
            <person name="Haridas S."/>
            <person name="Albert R."/>
            <person name="Binder M."/>
            <person name="Bloem J."/>
            <person name="Labutti K."/>
            <person name="Salamov A."/>
            <person name="Andreopoulos B."/>
            <person name="Baker S."/>
            <person name="Barry K."/>
            <person name="Bills G."/>
            <person name="Bluhm B."/>
            <person name="Cannon C."/>
            <person name="Castanera R."/>
            <person name="Culley D."/>
            <person name="Daum C."/>
            <person name="Ezra D."/>
            <person name="Gonzalez J."/>
            <person name="Henrissat B."/>
            <person name="Kuo A."/>
            <person name="Liang C."/>
            <person name="Lipzen A."/>
            <person name="Lutzoni F."/>
            <person name="Magnuson J."/>
            <person name="Mondo S."/>
            <person name="Nolan M."/>
            <person name="Ohm R."/>
            <person name="Pangilinan J."/>
            <person name="Park H.-J."/>
            <person name="Ramirez L."/>
            <person name="Alfaro M."/>
            <person name="Sun H."/>
            <person name="Tritt A."/>
            <person name="Yoshinaga Y."/>
            <person name="Zwiers L.-H."/>
            <person name="Turgeon B."/>
            <person name="Goodwin S."/>
            <person name="Spatafora J."/>
            <person name="Crous P."/>
            <person name="Grigoriev I."/>
        </authorList>
    </citation>
    <scope>NUCLEOTIDE SEQUENCE</scope>
    <source>
        <strain evidence="1">CBS 690.94</strain>
    </source>
</reference>
<proteinExistence type="predicted"/>
<evidence type="ECO:0000313" key="1">
    <source>
        <dbReference type="EMBL" id="KAF2449835.1"/>
    </source>
</evidence>
<evidence type="ECO:0000313" key="2">
    <source>
        <dbReference type="Proteomes" id="UP000799764"/>
    </source>
</evidence>
<sequence length="167" mass="18764">RKYIKLDNSYYSKDTPEVQIAKVLEQQKNMNGGDDLKKWSLSARKALKGGRSAAILVPKRGLSVFEAPKLAMVVSSPVIRNYFVEHPESTEFPALNPHFKAKAIESIAHWLRIAITVPELQNIRIPKLGPKMSDDDLKNGLNVRVAMLILGMGKYVDDFPAKYQDTL</sequence>
<name>A0A9P4PT91_9PLEO</name>
<feature type="non-terminal residue" evidence="1">
    <location>
        <position position="1"/>
    </location>
</feature>
<organism evidence="1 2">
    <name type="scientific">Karstenula rhodostoma CBS 690.94</name>
    <dbReference type="NCBI Taxonomy" id="1392251"/>
    <lineage>
        <taxon>Eukaryota</taxon>
        <taxon>Fungi</taxon>
        <taxon>Dikarya</taxon>
        <taxon>Ascomycota</taxon>
        <taxon>Pezizomycotina</taxon>
        <taxon>Dothideomycetes</taxon>
        <taxon>Pleosporomycetidae</taxon>
        <taxon>Pleosporales</taxon>
        <taxon>Massarineae</taxon>
        <taxon>Didymosphaeriaceae</taxon>
        <taxon>Karstenula</taxon>
    </lineage>
</organism>
<protein>
    <submittedName>
        <fullName evidence="1">Uncharacterized protein</fullName>
    </submittedName>
</protein>
<dbReference type="Proteomes" id="UP000799764">
    <property type="component" value="Unassembled WGS sequence"/>
</dbReference>
<feature type="non-terminal residue" evidence="1">
    <location>
        <position position="167"/>
    </location>
</feature>
<comment type="caution">
    <text evidence="1">The sequence shown here is derived from an EMBL/GenBank/DDBJ whole genome shotgun (WGS) entry which is preliminary data.</text>
</comment>